<proteinExistence type="predicted"/>
<dbReference type="PANTHER" id="PTHR12390:SF0">
    <property type="entry name" value="UROPORPHYRINOGEN-III SYNTHASE"/>
    <property type="match status" value="1"/>
</dbReference>
<evidence type="ECO:0000256" key="1">
    <source>
        <dbReference type="SAM" id="MobiDB-lite"/>
    </source>
</evidence>
<dbReference type="Proteomes" id="UP001583193">
    <property type="component" value="Unassembled WGS sequence"/>
</dbReference>
<reference evidence="3 4" key="1">
    <citation type="journal article" date="2024" name="IMA Fungus">
        <title>IMA Genome - F19 : A genome assembly and annotation guide to empower mycologists, including annotated draft genome sequences of Ceratocystis pirilliformis, Diaporthe australafricana, Fusarium ophioides, Paecilomyces lecythidis, and Sporothrix stenoceras.</title>
        <authorList>
            <person name="Aylward J."/>
            <person name="Wilson A.M."/>
            <person name="Visagie C.M."/>
            <person name="Spraker J."/>
            <person name="Barnes I."/>
            <person name="Buitendag C."/>
            <person name="Ceriani C."/>
            <person name="Del Mar Angel L."/>
            <person name="du Plessis D."/>
            <person name="Fuchs T."/>
            <person name="Gasser K."/>
            <person name="Kramer D."/>
            <person name="Li W."/>
            <person name="Munsamy K."/>
            <person name="Piso A."/>
            <person name="Price J.L."/>
            <person name="Sonnekus B."/>
            <person name="Thomas C."/>
            <person name="van der Nest A."/>
            <person name="van Dijk A."/>
            <person name="van Heerden A."/>
            <person name="van Vuuren N."/>
            <person name="Yilmaz N."/>
            <person name="Duong T.A."/>
            <person name="van der Merwe N.A."/>
            <person name="Wingfield M.J."/>
            <person name="Wingfield B.D."/>
        </authorList>
    </citation>
    <scope>NUCLEOTIDE SEQUENCE [LARGE SCALE GENOMIC DNA]</scope>
    <source>
        <strain evidence="3 4">CMW 18167</strain>
    </source>
</reference>
<accession>A0ABR3WP76</accession>
<feature type="region of interest" description="Disordered" evidence="1">
    <location>
        <begin position="270"/>
        <end position="289"/>
    </location>
</feature>
<name>A0ABR3WP76_9EURO</name>
<evidence type="ECO:0000313" key="4">
    <source>
        <dbReference type="Proteomes" id="UP001583193"/>
    </source>
</evidence>
<sequence>MAISSQSPPLSKPPIFLLKTKSIPHDGYEEYFSSRGYHPTFVPVLEHRFHDENLKIVKDLFTSGQLDEGSGRKYGGLIFTSQRAVEGFARVVEEVGVSRATTASKSLILYTVGPATSRSLSSIQSTHLPHAQLYGSEAGNGENLARMILEHYNGLYRDNEDGSTTTTADSKPSLLFLVGEQRRDIIPRTLMDKSLPLRQRIQVDELVVYETGVMDSFEEDFARAVKSGREYISSDGEGEGEGEGKRAMWTVVFSPTGCDAMLKVLDLMPGGSSSSSDEGRREFVTTIGPTTRDHLRSKYGFDPDVCAEKPSPEGVGEGIETFMERWEGGRLR</sequence>
<dbReference type="InterPro" id="IPR003754">
    <property type="entry name" value="4pyrrol_synth_uPrphyn_synth"/>
</dbReference>
<comment type="caution">
    <text evidence="3">The sequence shown here is derived from an EMBL/GenBank/DDBJ whole genome shotgun (WGS) entry which is preliminary data.</text>
</comment>
<feature type="domain" description="Tetrapyrrole biosynthesis uroporphyrinogen III synthase" evidence="2">
    <location>
        <begin position="28"/>
        <end position="314"/>
    </location>
</feature>
<dbReference type="EMBL" id="JAVDPF010000063">
    <property type="protein sequence ID" value="KAL1865242.1"/>
    <property type="molecule type" value="Genomic_DNA"/>
</dbReference>
<evidence type="ECO:0000259" key="2">
    <source>
        <dbReference type="Pfam" id="PF02602"/>
    </source>
</evidence>
<dbReference type="Gene3D" id="3.40.50.10090">
    <property type="match status" value="2"/>
</dbReference>
<dbReference type="InterPro" id="IPR036108">
    <property type="entry name" value="4pyrrol_syn_uPrphyn_synt_sf"/>
</dbReference>
<dbReference type="InterPro" id="IPR039793">
    <property type="entry name" value="UROS/Hem4"/>
</dbReference>
<dbReference type="Pfam" id="PF02602">
    <property type="entry name" value="HEM4"/>
    <property type="match status" value="1"/>
</dbReference>
<protein>
    <recommendedName>
        <fullName evidence="2">Tetrapyrrole biosynthesis uroporphyrinogen III synthase domain-containing protein</fullName>
    </recommendedName>
</protein>
<evidence type="ECO:0000313" key="3">
    <source>
        <dbReference type="EMBL" id="KAL1865242.1"/>
    </source>
</evidence>
<organism evidence="3 4">
    <name type="scientific">Paecilomyces lecythidis</name>
    <dbReference type="NCBI Taxonomy" id="3004212"/>
    <lineage>
        <taxon>Eukaryota</taxon>
        <taxon>Fungi</taxon>
        <taxon>Dikarya</taxon>
        <taxon>Ascomycota</taxon>
        <taxon>Pezizomycotina</taxon>
        <taxon>Eurotiomycetes</taxon>
        <taxon>Eurotiomycetidae</taxon>
        <taxon>Eurotiales</taxon>
        <taxon>Thermoascaceae</taxon>
        <taxon>Paecilomyces</taxon>
    </lineage>
</organism>
<keyword evidence="4" id="KW-1185">Reference proteome</keyword>
<dbReference type="CDD" id="cd06578">
    <property type="entry name" value="HemD"/>
    <property type="match status" value="1"/>
</dbReference>
<dbReference type="PANTHER" id="PTHR12390">
    <property type="entry name" value="UROPORPHYRINOGEN III SYNTHASE"/>
    <property type="match status" value="1"/>
</dbReference>
<dbReference type="SUPFAM" id="SSF69618">
    <property type="entry name" value="HemD-like"/>
    <property type="match status" value="1"/>
</dbReference>
<gene>
    <name evidence="3" type="ORF">Plec18167_009510</name>
</gene>